<dbReference type="SUPFAM" id="SSF47473">
    <property type="entry name" value="EF-hand"/>
    <property type="match status" value="1"/>
</dbReference>
<keyword evidence="13 16" id="KW-0012">Acyltransferase</keyword>
<evidence type="ECO:0000256" key="13">
    <source>
        <dbReference type="ARBA" id="ARBA00023315"/>
    </source>
</evidence>
<evidence type="ECO:0000256" key="7">
    <source>
        <dbReference type="ARBA" id="ARBA00022837"/>
    </source>
</evidence>
<dbReference type="InterPro" id="IPR002123">
    <property type="entry name" value="Plipid/glycerol_acylTrfase"/>
</dbReference>
<dbReference type="GO" id="GO:0005509">
    <property type="term" value="F:calcium ion binding"/>
    <property type="evidence" value="ECO:0007669"/>
    <property type="project" value="InterPro"/>
</dbReference>
<name>A0A1Q9EK50_SYMMI</name>
<feature type="region of interest" description="Disordered" evidence="14">
    <location>
        <begin position="628"/>
        <end position="701"/>
    </location>
</feature>
<dbReference type="SMART" id="SM00563">
    <property type="entry name" value="PlsC"/>
    <property type="match status" value="1"/>
</dbReference>
<dbReference type="InterPro" id="IPR018247">
    <property type="entry name" value="EF_Hand_1_Ca_BS"/>
</dbReference>
<feature type="compositionally biased region" description="Basic residues" evidence="14">
    <location>
        <begin position="665"/>
        <end position="677"/>
    </location>
</feature>
<evidence type="ECO:0000256" key="11">
    <source>
        <dbReference type="ARBA" id="ARBA00023209"/>
    </source>
</evidence>
<evidence type="ECO:0000256" key="10">
    <source>
        <dbReference type="ARBA" id="ARBA00023136"/>
    </source>
</evidence>
<evidence type="ECO:0000256" key="6">
    <source>
        <dbReference type="ARBA" id="ARBA00022692"/>
    </source>
</evidence>
<keyword evidence="11" id="KW-0594">Phospholipid biosynthesis</keyword>
<keyword evidence="9" id="KW-0443">Lipid metabolism</keyword>
<dbReference type="PROSITE" id="PS00018">
    <property type="entry name" value="EF_HAND_1"/>
    <property type="match status" value="1"/>
</dbReference>
<feature type="domain" description="EF-hand" evidence="15">
    <location>
        <begin position="1306"/>
        <end position="1341"/>
    </location>
</feature>
<proteinExistence type="inferred from homology"/>
<comment type="caution">
    <text evidence="16">The sequence shown here is derived from an EMBL/GenBank/DDBJ whole genome shotgun (WGS) entry which is preliminary data.</text>
</comment>
<evidence type="ECO:0000256" key="8">
    <source>
        <dbReference type="ARBA" id="ARBA00022989"/>
    </source>
</evidence>
<evidence type="ECO:0000256" key="3">
    <source>
        <dbReference type="ARBA" id="ARBA00008655"/>
    </source>
</evidence>
<keyword evidence="12" id="KW-1208">Phospholipid metabolism</keyword>
<dbReference type="Pfam" id="PF01553">
    <property type="entry name" value="Acyltransferase"/>
    <property type="match status" value="1"/>
</dbReference>
<dbReference type="GO" id="GO:0005783">
    <property type="term" value="C:endoplasmic reticulum"/>
    <property type="evidence" value="ECO:0007669"/>
    <property type="project" value="TreeGrafter"/>
</dbReference>
<dbReference type="GO" id="GO:0008374">
    <property type="term" value="F:O-acyltransferase activity"/>
    <property type="evidence" value="ECO:0007669"/>
    <property type="project" value="InterPro"/>
</dbReference>
<evidence type="ECO:0000256" key="1">
    <source>
        <dbReference type="ARBA" id="ARBA00004370"/>
    </source>
</evidence>
<dbReference type="GO" id="GO:0016020">
    <property type="term" value="C:membrane"/>
    <property type="evidence" value="ECO:0007669"/>
    <property type="project" value="UniProtKB-SubCell"/>
</dbReference>
<keyword evidence="7" id="KW-0106">Calcium</keyword>
<keyword evidence="4" id="KW-0444">Lipid biosynthesis</keyword>
<gene>
    <name evidence="16" type="primary">Lpcat2b</name>
    <name evidence="16" type="ORF">AK812_SmicGene8714</name>
</gene>
<keyword evidence="17" id="KW-1185">Reference proteome</keyword>
<evidence type="ECO:0000256" key="5">
    <source>
        <dbReference type="ARBA" id="ARBA00022679"/>
    </source>
</evidence>
<dbReference type="GO" id="GO:0008654">
    <property type="term" value="P:phospholipid biosynthetic process"/>
    <property type="evidence" value="ECO:0007669"/>
    <property type="project" value="UniProtKB-KW"/>
</dbReference>
<dbReference type="UniPathway" id="UPA00085"/>
<keyword evidence="8" id="KW-1133">Transmembrane helix</keyword>
<dbReference type="CDD" id="cd07991">
    <property type="entry name" value="LPLAT_LPCAT1-like"/>
    <property type="match status" value="1"/>
</dbReference>
<evidence type="ECO:0000313" key="17">
    <source>
        <dbReference type="Proteomes" id="UP000186817"/>
    </source>
</evidence>
<dbReference type="PANTHER" id="PTHR23063">
    <property type="entry name" value="PHOSPHOLIPID ACYLTRANSFERASE"/>
    <property type="match status" value="1"/>
</dbReference>
<dbReference type="InterPro" id="IPR011992">
    <property type="entry name" value="EF-hand-dom_pair"/>
</dbReference>
<comment type="similarity">
    <text evidence="3">Belongs to the 1-acyl-sn-glycerol-3-phosphate acyltransferase family.</text>
</comment>
<dbReference type="OrthoDB" id="446727at2759"/>
<protein>
    <submittedName>
        <fullName evidence="16">Lysophosphatidylcholine acyltransferase 2B</fullName>
    </submittedName>
</protein>
<keyword evidence="10" id="KW-0472">Membrane</keyword>
<dbReference type="InterPro" id="IPR002048">
    <property type="entry name" value="EF_hand_dom"/>
</dbReference>
<dbReference type="PANTHER" id="PTHR23063:SF52">
    <property type="entry name" value="LYSOPHOSPHATIDYLCHOLINE ACYLTRANSFERASE"/>
    <property type="match status" value="1"/>
</dbReference>
<evidence type="ECO:0000256" key="2">
    <source>
        <dbReference type="ARBA" id="ARBA00005074"/>
    </source>
</evidence>
<dbReference type="PROSITE" id="PS50222">
    <property type="entry name" value="EF_HAND_2"/>
    <property type="match status" value="1"/>
</dbReference>
<evidence type="ECO:0000256" key="9">
    <source>
        <dbReference type="ARBA" id="ARBA00023098"/>
    </source>
</evidence>
<keyword evidence="5 16" id="KW-0808">Transferase</keyword>
<comment type="subcellular location">
    <subcellularLocation>
        <location evidence="1">Membrane</location>
    </subcellularLocation>
</comment>
<dbReference type="EMBL" id="LSRX01000131">
    <property type="protein sequence ID" value="OLQ07795.1"/>
    <property type="molecule type" value="Genomic_DNA"/>
</dbReference>
<accession>A0A1Q9EK50</accession>
<evidence type="ECO:0000313" key="16">
    <source>
        <dbReference type="EMBL" id="OLQ07795.1"/>
    </source>
</evidence>
<comment type="pathway">
    <text evidence="2">Lipid metabolism; phospholipid metabolism.</text>
</comment>
<dbReference type="SUPFAM" id="SSF69593">
    <property type="entry name" value="Glycerol-3-phosphate (1)-acyltransferase"/>
    <property type="match status" value="1"/>
</dbReference>
<dbReference type="InterPro" id="IPR045252">
    <property type="entry name" value="LPCAT1-like"/>
</dbReference>
<evidence type="ECO:0000256" key="12">
    <source>
        <dbReference type="ARBA" id="ARBA00023264"/>
    </source>
</evidence>
<dbReference type="GO" id="GO:0042171">
    <property type="term" value="F:lysophosphatidic acid acyltransferase activity"/>
    <property type="evidence" value="ECO:0007669"/>
    <property type="project" value="TreeGrafter"/>
</dbReference>
<sequence length="1424" mass="157312">MQRQVGDMLSERVKEEARNFRSSTGKRAELLAFEQLRHLSRLSVLPWNALLVKIRERSSTAFLQASGAVACQLLRCADTSSAFFLLGGVLTFEAEGKERVMSIVQRLHKLECHFQLRTRGSASWRPPCALGEFARQNIEEVVSAALDLCRGDVRTQHMLMPALCSLRLTVASSCMHYLQLQRASAVLSELELSLQSAGEFGGLDMLSQRIASRATLLRSRAAWLSGGAASAEAADCRRTAKDVFYDSPPPCTGLLAMAAMGHELMRRQESLIEPVPNPFSNPAPFTLYEILKACLVGVLLLPARIGTIISVGVTEVLLVRLATLGTELKEERGCWQHTAQFEWWRLRLLAPLKYLNRLALVAFGFWPGCIKVKDLRKVPSSPTKILAVAIGGLQLFVLPGIRLSRHGQEYKAVAPISSTETTLALRPDEAPPPIFASADAAPRASSVPADALGMQVLPPTSAVDGVQQAYNQPNRNNQSLTFRHRDVVTSPAATDSPGLLCKEDYQKKEFKTFLDNQTEIRPLDDHAIRAANRMEKFRKTKKLIHLGSGHNIRQDSMAAWATRKVRQAMETIVPSSRSNAPQQLDFDFDTRTLGDMMNTGFWKKIGDLGIELGHKEISGSAALADQLLALPPPPPPAEGLLALPPLPPPPPPTSPPRFRSDSRSPGRRQQSRSRTPRNSRQTPRDERRRARSPPKARMSQLRRNMLEHISKEAERFQVPRRNFKYEKLDVRDIETSGETIDKETYDELVHDLQLGRQVDTLPPLVVIKFVGTPPSRSVHVAVFGNAQLQAAKEHQQRSRGRGDLQLRCDVFEDVNFLGEEKVPAPLACKLVLQSEDQMACLRRFLANKRHAAYDPAETGSSVLHKFKDNVRVVDVKDIRHSHDAVNMHFAHGAHKGQSVQTLVEDLISGKLAPRDITPLVLLELKEGEYWAIFGNRRLKALKEFRERKRRPGPVLMDCLVWDKASAPASLACKLIASTTTKNSGDHATFVTKGKGKGKGKRRRCCVSWRCCTSGCALRLPGGARPVRSGSRRCQEAVSSRDDLCCDSSLAVCERRKKRPHVTALDSLLIGVAFPPVPSGVGMTGLLQIPVMRSLAVAAQAIFVDRSNPESRRSCKEAIQARVSESWHGPPMMIFPQGVITNGFALTQFNVGAFSPGVPIVPVCLRYPWRHYNPAGCGRNHALGTALLRTLLQFKNECQIEILDTYAPSPEEIEDDRLFANNVRRVMAARLGVPCTEQSYEDAFLAFGSRAHVGSDFEVARLKQQYSCSADDLKGVLRSFERCNTSDSGAMAYDEFCQAVSGLGGSGRLSQEAALFAYFDQDKSGAVEYRDFIQVAALLSGRGSESSRLQLAFLVADMEGAGSAAASFVAQLTDGDAPSQDLSFAEFRDLAFSQPALVDTALEMLRRHMQIPRFEGTTAVDKKEQ</sequence>
<dbReference type="Proteomes" id="UP000186817">
    <property type="component" value="Unassembled WGS sequence"/>
</dbReference>
<evidence type="ECO:0000259" key="15">
    <source>
        <dbReference type="PROSITE" id="PS50222"/>
    </source>
</evidence>
<reference evidence="16 17" key="1">
    <citation type="submission" date="2016-02" db="EMBL/GenBank/DDBJ databases">
        <title>Genome analysis of coral dinoflagellate symbionts highlights evolutionary adaptations to a symbiotic lifestyle.</title>
        <authorList>
            <person name="Aranda M."/>
            <person name="Li Y."/>
            <person name="Liew Y.J."/>
            <person name="Baumgarten S."/>
            <person name="Simakov O."/>
            <person name="Wilson M."/>
            <person name="Piel J."/>
            <person name="Ashoor H."/>
            <person name="Bougouffa S."/>
            <person name="Bajic V.B."/>
            <person name="Ryu T."/>
            <person name="Ravasi T."/>
            <person name="Bayer T."/>
            <person name="Micklem G."/>
            <person name="Kim H."/>
            <person name="Bhak J."/>
            <person name="Lajeunesse T.C."/>
            <person name="Voolstra C.R."/>
        </authorList>
    </citation>
    <scope>NUCLEOTIDE SEQUENCE [LARGE SCALE GENOMIC DNA]</scope>
    <source>
        <strain evidence="16 17">CCMP2467</strain>
    </source>
</reference>
<dbReference type="Gene3D" id="1.10.238.10">
    <property type="entry name" value="EF-hand"/>
    <property type="match status" value="1"/>
</dbReference>
<keyword evidence="6" id="KW-0812">Transmembrane</keyword>
<evidence type="ECO:0000256" key="14">
    <source>
        <dbReference type="SAM" id="MobiDB-lite"/>
    </source>
</evidence>
<organism evidence="16 17">
    <name type="scientific">Symbiodinium microadriaticum</name>
    <name type="common">Dinoflagellate</name>
    <name type="synonym">Zooxanthella microadriatica</name>
    <dbReference type="NCBI Taxonomy" id="2951"/>
    <lineage>
        <taxon>Eukaryota</taxon>
        <taxon>Sar</taxon>
        <taxon>Alveolata</taxon>
        <taxon>Dinophyceae</taxon>
        <taxon>Suessiales</taxon>
        <taxon>Symbiodiniaceae</taxon>
        <taxon>Symbiodinium</taxon>
    </lineage>
</organism>
<feature type="compositionally biased region" description="Pro residues" evidence="14">
    <location>
        <begin position="644"/>
        <end position="655"/>
    </location>
</feature>
<evidence type="ECO:0000256" key="4">
    <source>
        <dbReference type="ARBA" id="ARBA00022516"/>
    </source>
</evidence>